<dbReference type="AlphaFoldDB" id="A0A212LNG3"/>
<reference evidence="2" key="1">
    <citation type="submission" date="2016-08" db="EMBL/GenBank/DDBJ databases">
        <authorList>
            <person name="Seilhamer J.J."/>
        </authorList>
    </citation>
    <scope>NUCLEOTIDE SEQUENCE</scope>
    <source>
        <strain evidence="2">86</strain>
    </source>
</reference>
<name>A0A212LNG3_9HYPH</name>
<gene>
    <name evidence="2" type="ORF">KL86PLE_90205</name>
</gene>
<keyword evidence="1" id="KW-0812">Transmembrane</keyword>
<evidence type="ECO:0000256" key="1">
    <source>
        <dbReference type="SAM" id="Phobius"/>
    </source>
</evidence>
<keyword evidence="1" id="KW-0472">Membrane</keyword>
<dbReference type="RefSeq" id="WP_288198360.1">
    <property type="nucleotide sequence ID" value="NZ_LT608334.1"/>
</dbReference>
<protein>
    <submittedName>
        <fullName evidence="2">Uncharacterized protein</fullName>
    </submittedName>
</protein>
<accession>A0A212LNG3</accession>
<proteinExistence type="predicted"/>
<evidence type="ECO:0000313" key="2">
    <source>
        <dbReference type="EMBL" id="SCM79040.1"/>
    </source>
</evidence>
<sequence>MLQHSPRPLPSSTGDAGRPAVVVVRPSVLRLGLGARLAGAACLVAGIWVMIGWVLR</sequence>
<dbReference type="EMBL" id="FMJD01000013">
    <property type="protein sequence ID" value="SCM79040.1"/>
    <property type="molecule type" value="Genomic_DNA"/>
</dbReference>
<feature type="transmembrane region" description="Helical" evidence="1">
    <location>
        <begin position="33"/>
        <end position="55"/>
    </location>
</feature>
<keyword evidence="1" id="KW-1133">Transmembrane helix</keyword>
<organism evidence="2">
    <name type="scientific">uncultured Pleomorphomonas sp</name>
    <dbReference type="NCBI Taxonomy" id="442121"/>
    <lineage>
        <taxon>Bacteria</taxon>
        <taxon>Pseudomonadati</taxon>
        <taxon>Pseudomonadota</taxon>
        <taxon>Alphaproteobacteria</taxon>
        <taxon>Hyphomicrobiales</taxon>
        <taxon>Pleomorphomonadaceae</taxon>
        <taxon>Pleomorphomonas</taxon>
        <taxon>environmental samples</taxon>
    </lineage>
</organism>